<dbReference type="Proteomes" id="UP000596035">
    <property type="component" value="Chromosome"/>
</dbReference>
<evidence type="ECO:0000313" key="2">
    <source>
        <dbReference type="EMBL" id="QQR29805.1"/>
    </source>
</evidence>
<dbReference type="RefSeq" id="WP_066533877.1">
    <property type="nucleotide sequence ID" value="NZ_CAJTCQ010000007.1"/>
</dbReference>
<dbReference type="InterPro" id="IPR014198">
    <property type="entry name" value="Spore_III_AB"/>
</dbReference>
<accession>A0A1Z2XQ40</accession>
<organism evidence="2 4">
    <name type="scientific">Acutalibacter muris</name>
    <dbReference type="NCBI Taxonomy" id="1796620"/>
    <lineage>
        <taxon>Bacteria</taxon>
        <taxon>Bacillati</taxon>
        <taxon>Bacillota</taxon>
        <taxon>Clostridia</taxon>
        <taxon>Eubacteriales</taxon>
        <taxon>Acutalibacteraceae</taxon>
        <taxon>Acutalibacter</taxon>
    </lineage>
</organism>
<name>A0A1Z2XQ40_9FIRM</name>
<evidence type="ECO:0000313" key="4">
    <source>
        <dbReference type="Proteomes" id="UP000596035"/>
    </source>
</evidence>
<protein>
    <submittedName>
        <fullName evidence="2">Stage III sporulation protein AB</fullName>
    </submittedName>
</protein>
<reference evidence="1" key="1">
    <citation type="journal article" date="2017" name="Genome Announc.">
        <title>High-Quality Whole-Genome Sequences of the Oligo-Mouse-Microbiota Bacterial Community.</title>
        <authorList>
            <person name="Garzetti D."/>
            <person name="Brugiroux S."/>
            <person name="Bunk B."/>
            <person name="Pukall R."/>
            <person name="McCoy K.D."/>
            <person name="Macpherson A.J."/>
            <person name="Stecher B."/>
        </authorList>
    </citation>
    <scope>NUCLEOTIDE SEQUENCE</scope>
    <source>
        <strain evidence="1">KB18</strain>
    </source>
</reference>
<dbReference type="Pfam" id="PF09548">
    <property type="entry name" value="Spore_III_AB"/>
    <property type="match status" value="2"/>
</dbReference>
<dbReference type="EMBL" id="CP021422">
    <property type="protein sequence ID" value="ASB40521.1"/>
    <property type="molecule type" value="Genomic_DNA"/>
</dbReference>
<sequence length="158" mass="17327">MRLAGSVLLISAGVIWGIGRSWELHTRVGLLTQLEALMQWLMTEIPYSARPLPELIRASNSPFCREAAEEPGFCTDPCGALAGAGARLLRVQKDRELFRDFAAGLGASGTEGQLGHLRLCMARARQHLTEAREAQRERSRLYIGLGVLFGLGAWVLLI</sequence>
<reference evidence="2 4" key="3">
    <citation type="submission" date="2020-11" db="EMBL/GenBank/DDBJ databases">
        <title>Closed and high quality bacterial genomes of the OMM12 community.</title>
        <authorList>
            <person name="Marbouty M."/>
            <person name="Lamy-Besnier Q."/>
            <person name="Debarbieux L."/>
            <person name="Koszul R."/>
        </authorList>
    </citation>
    <scope>NUCLEOTIDE SEQUENCE [LARGE SCALE GENOMIC DNA]</scope>
    <source>
        <strain evidence="2 4">KB18</strain>
    </source>
</reference>
<gene>
    <name evidence="1" type="ORF">ADH66_07510</name>
    <name evidence="2" type="ORF">I5Q82_17560</name>
</gene>
<dbReference type="KEGG" id="amur:ADH66_07510"/>
<evidence type="ECO:0000313" key="1">
    <source>
        <dbReference type="EMBL" id="ASB40521.1"/>
    </source>
</evidence>
<reference evidence="3" key="2">
    <citation type="submission" date="2017-05" db="EMBL/GenBank/DDBJ databases">
        <title>Improved OligoMM genomes.</title>
        <authorList>
            <person name="Garzetti D."/>
        </authorList>
    </citation>
    <scope>NUCLEOTIDE SEQUENCE [LARGE SCALE GENOMIC DNA]</scope>
    <source>
        <strain evidence="3">KB18</strain>
    </source>
</reference>
<evidence type="ECO:0000313" key="3">
    <source>
        <dbReference type="Proteomes" id="UP000196710"/>
    </source>
</evidence>
<dbReference type="EMBL" id="CP065321">
    <property type="protein sequence ID" value="QQR29805.1"/>
    <property type="molecule type" value="Genomic_DNA"/>
</dbReference>
<proteinExistence type="predicted"/>
<dbReference type="AlphaFoldDB" id="A0A1Z2XQ40"/>
<dbReference type="Proteomes" id="UP000196710">
    <property type="component" value="Chromosome"/>
</dbReference>
<keyword evidence="3" id="KW-1185">Reference proteome</keyword>